<dbReference type="InterPro" id="IPR008701">
    <property type="entry name" value="NPP1"/>
</dbReference>
<dbReference type="AlphaFoldDB" id="A0A428RFZ6"/>
<dbReference type="Proteomes" id="UP000287972">
    <property type="component" value="Unassembled WGS sequence"/>
</dbReference>
<organism evidence="1 2">
    <name type="scientific">Fusarium floridanum</name>
    <dbReference type="NCBI Taxonomy" id="1325733"/>
    <lineage>
        <taxon>Eukaryota</taxon>
        <taxon>Fungi</taxon>
        <taxon>Dikarya</taxon>
        <taxon>Ascomycota</taxon>
        <taxon>Pezizomycotina</taxon>
        <taxon>Sordariomycetes</taxon>
        <taxon>Hypocreomycetidae</taxon>
        <taxon>Hypocreales</taxon>
        <taxon>Nectriaceae</taxon>
        <taxon>Fusarium</taxon>
        <taxon>Fusarium solani species complex</taxon>
    </lineage>
</organism>
<evidence type="ECO:0000313" key="1">
    <source>
        <dbReference type="EMBL" id="RSL76466.1"/>
    </source>
</evidence>
<accession>A0A428RFZ6</accession>
<dbReference type="Pfam" id="PF05630">
    <property type="entry name" value="NPP1"/>
    <property type="match status" value="1"/>
</dbReference>
<evidence type="ECO:0000313" key="2">
    <source>
        <dbReference type="Proteomes" id="UP000287972"/>
    </source>
</evidence>
<protein>
    <submittedName>
        <fullName evidence="1">Uncharacterized protein</fullName>
    </submittedName>
</protein>
<keyword evidence="2" id="KW-1185">Reference proteome</keyword>
<name>A0A428RFZ6_9HYPO</name>
<sequence length="141" mass="15942">MHRQADHVGWTRIYSTALLSQLRGGYGGSTHSPRLGDDTHPKVVYHKDGGSTHCMRMVNEGDDDVENYTEDWATSPLVGWGWWPTTDNGRAYRDLVYGKWPNDATAVPKFWDADDMYTNTLPKAAGDCCEDFDPSYVDSEY</sequence>
<proteinExistence type="predicted"/>
<gene>
    <name evidence="1" type="ORF">CEP51_009933</name>
</gene>
<reference evidence="1 2" key="1">
    <citation type="submission" date="2017-06" db="EMBL/GenBank/DDBJ databases">
        <title>Comparative genomic analysis of Ambrosia Fusariam Clade fungi.</title>
        <authorList>
            <person name="Stajich J.E."/>
            <person name="Carrillo J."/>
            <person name="Kijimoto T."/>
            <person name="Eskalen A."/>
            <person name="O'Donnell K."/>
            <person name="Kasson M."/>
        </authorList>
    </citation>
    <scope>NUCLEOTIDE SEQUENCE [LARGE SCALE GENOMIC DNA]</scope>
    <source>
        <strain evidence="1 2">NRRL62606</strain>
    </source>
</reference>
<dbReference type="EMBL" id="NKCL01000294">
    <property type="protein sequence ID" value="RSL76466.1"/>
    <property type="molecule type" value="Genomic_DNA"/>
</dbReference>
<comment type="caution">
    <text evidence="1">The sequence shown here is derived from an EMBL/GenBank/DDBJ whole genome shotgun (WGS) entry which is preliminary data.</text>
</comment>